<comment type="caution">
    <text evidence="6">The sequence shown here is derived from an EMBL/GenBank/DDBJ whole genome shotgun (WGS) entry which is preliminary data.</text>
</comment>
<evidence type="ECO:0000256" key="4">
    <source>
        <dbReference type="PROSITE-ProRule" id="PRU00335"/>
    </source>
</evidence>
<organism evidence="6 7">
    <name type="scientific">Sporichthya brevicatena</name>
    <dbReference type="NCBI Taxonomy" id="171442"/>
    <lineage>
        <taxon>Bacteria</taxon>
        <taxon>Bacillati</taxon>
        <taxon>Actinomycetota</taxon>
        <taxon>Actinomycetes</taxon>
        <taxon>Sporichthyales</taxon>
        <taxon>Sporichthyaceae</taxon>
        <taxon>Sporichthya</taxon>
    </lineage>
</organism>
<proteinExistence type="predicted"/>
<dbReference type="InterPro" id="IPR036271">
    <property type="entry name" value="Tet_transcr_reg_TetR-rel_C_sf"/>
</dbReference>
<dbReference type="InterPro" id="IPR001647">
    <property type="entry name" value="HTH_TetR"/>
</dbReference>
<gene>
    <name evidence="6" type="ORF">GCM10009547_12960</name>
</gene>
<evidence type="ECO:0000256" key="1">
    <source>
        <dbReference type="ARBA" id="ARBA00023015"/>
    </source>
</evidence>
<dbReference type="Pfam" id="PF17932">
    <property type="entry name" value="TetR_C_24"/>
    <property type="match status" value="2"/>
</dbReference>
<dbReference type="PANTHER" id="PTHR30055">
    <property type="entry name" value="HTH-TYPE TRANSCRIPTIONAL REGULATOR RUTR"/>
    <property type="match status" value="1"/>
</dbReference>
<dbReference type="Gene3D" id="1.10.10.60">
    <property type="entry name" value="Homeodomain-like"/>
    <property type="match status" value="2"/>
</dbReference>
<feature type="DNA-binding region" description="H-T-H motif" evidence="4">
    <location>
        <begin position="265"/>
        <end position="284"/>
    </location>
</feature>
<keyword evidence="2 4" id="KW-0238">DNA-binding</keyword>
<dbReference type="SUPFAM" id="SSF46689">
    <property type="entry name" value="Homeodomain-like"/>
    <property type="match status" value="2"/>
</dbReference>
<evidence type="ECO:0000313" key="7">
    <source>
        <dbReference type="Proteomes" id="UP001500957"/>
    </source>
</evidence>
<evidence type="ECO:0000313" key="6">
    <source>
        <dbReference type="EMBL" id="GAA0612343.1"/>
    </source>
</evidence>
<dbReference type="Pfam" id="PF00440">
    <property type="entry name" value="TetR_N"/>
    <property type="match status" value="2"/>
</dbReference>
<keyword evidence="7" id="KW-1185">Reference proteome</keyword>
<dbReference type="Proteomes" id="UP001500957">
    <property type="component" value="Unassembled WGS sequence"/>
</dbReference>
<name>A0ABN1GIN7_9ACTN</name>
<dbReference type="InterPro" id="IPR050109">
    <property type="entry name" value="HTH-type_TetR-like_transc_reg"/>
</dbReference>
<evidence type="ECO:0000259" key="5">
    <source>
        <dbReference type="PROSITE" id="PS50977"/>
    </source>
</evidence>
<dbReference type="PRINTS" id="PR00455">
    <property type="entry name" value="HTHTETR"/>
</dbReference>
<accession>A0ABN1GIN7</accession>
<dbReference type="EMBL" id="BAAAHE010000008">
    <property type="protein sequence ID" value="GAA0612343.1"/>
    <property type="molecule type" value="Genomic_DNA"/>
</dbReference>
<keyword evidence="1" id="KW-0805">Transcription regulation</keyword>
<evidence type="ECO:0000256" key="3">
    <source>
        <dbReference type="ARBA" id="ARBA00023163"/>
    </source>
</evidence>
<dbReference type="RefSeq" id="WP_344602827.1">
    <property type="nucleotide sequence ID" value="NZ_BAAAHE010000008.1"/>
</dbReference>
<dbReference type="Gene3D" id="1.10.357.10">
    <property type="entry name" value="Tetracycline Repressor, domain 2"/>
    <property type="match status" value="2"/>
</dbReference>
<feature type="DNA-binding region" description="H-T-H motif" evidence="4">
    <location>
        <begin position="43"/>
        <end position="62"/>
    </location>
</feature>
<dbReference type="InterPro" id="IPR041490">
    <property type="entry name" value="KstR2_TetR_C"/>
</dbReference>
<sequence length="434" mass="48173">MRSPGTAATTGRTRPGRKALATRGRILDAAAKVFRQNGYTGTRLSDIAAAANTQAGSLYYHFASREDLVREVLRVAQERTNDFVMRRVDSLPESTSSLDRLREAFAAHLAAVLEIGDYTAATLRILGQVPEEIRASTLELQREYGLYFKHLFESARDDGSLRADLDIYACRMMILGAMNASPDWFHPERPKGLTVAGLVEQFDAIFMAGIATKKGNRRRSNMVDRVADPAPTPQAPAETRAAATIVRILDAAARVFRENGYAGARLVDIATEADMQTGSLYYHFDSREDLVSHLLRNAWHHTDDMVRRSVEGLPARTAPINRLCTVMSAHMLSILSEANYTSAMLRILGQVPDEVRATIGPLQRTYLELWRELLSEAQSAGDIRSDLDLSVVLMVLNGALNWTVEWYQPDTSNLTPAELAEEFCKLVFEGMAVH</sequence>
<dbReference type="PROSITE" id="PS50977">
    <property type="entry name" value="HTH_TETR_2"/>
    <property type="match status" value="2"/>
</dbReference>
<dbReference type="PANTHER" id="PTHR30055:SF234">
    <property type="entry name" value="HTH-TYPE TRANSCRIPTIONAL REGULATOR BETI"/>
    <property type="match status" value="1"/>
</dbReference>
<protein>
    <recommendedName>
        <fullName evidence="5">HTH tetR-type domain-containing protein</fullName>
    </recommendedName>
</protein>
<reference evidence="6 7" key="1">
    <citation type="journal article" date="2019" name="Int. J. Syst. Evol. Microbiol.">
        <title>The Global Catalogue of Microorganisms (GCM) 10K type strain sequencing project: providing services to taxonomists for standard genome sequencing and annotation.</title>
        <authorList>
            <consortium name="The Broad Institute Genomics Platform"/>
            <consortium name="The Broad Institute Genome Sequencing Center for Infectious Disease"/>
            <person name="Wu L."/>
            <person name="Ma J."/>
        </authorList>
    </citation>
    <scope>NUCLEOTIDE SEQUENCE [LARGE SCALE GENOMIC DNA]</scope>
    <source>
        <strain evidence="6 7">JCM 10671</strain>
    </source>
</reference>
<feature type="domain" description="HTH tetR-type" evidence="5">
    <location>
        <begin position="242"/>
        <end position="302"/>
    </location>
</feature>
<dbReference type="InterPro" id="IPR009057">
    <property type="entry name" value="Homeodomain-like_sf"/>
</dbReference>
<dbReference type="SUPFAM" id="SSF48498">
    <property type="entry name" value="Tetracyclin repressor-like, C-terminal domain"/>
    <property type="match status" value="2"/>
</dbReference>
<evidence type="ECO:0000256" key="2">
    <source>
        <dbReference type="ARBA" id="ARBA00023125"/>
    </source>
</evidence>
<feature type="domain" description="HTH tetR-type" evidence="5">
    <location>
        <begin position="20"/>
        <end position="80"/>
    </location>
</feature>
<keyword evidence="3" id="KW-0804">Transcription</keyword>